<reference evidence="2" key="1">
    <citation type="submission" date="2024-06" db="EMBL/GenBank/DDBJ databases">
        <title>Mesorhizobium karijinii sp. nov., a symbiont of the iconic Swainsona formosa from arid Australia.</title>
        <authorList>
            <person name="Hill Y.J."/>
            <person name="Watkin E.L.J."/>
            <person name="O'Hara G.W."/>
            <person name="Terpolilli J."/>
            <person name="Tye M.L."/>
            <person name="Kohlmeier M.G."/>
        </authorList>
    </citation>
    <scope>NUCLEOTIDE SEQUENCE</scope>
    <source>
        <strain evidence="2">WSM2240</strain>
    </source>
</reference>
<dbReference type="InterPro" id="IPR016775">
    <property type="entry name" value="Nodulation_NolB"/>
</dbReference>
<dbReference type="AlphaFoldDB" id="A0AAU8CS64"/>
<protein>
    <submittedName>
        <fullName evidence="2">Nodulation protein NolB</fullName>
    </submittedName>
</protein>
<dbReference type="RefSeq" id="WP_353642677.1">
    <property type="nucleotide sequence ID" value="NZ_CP159253.1"/>
</dbReference>
<evidence type="ECO:0000313" key="2">
    <source>
        <dbReference type="EMBL" id="XCG49792.1"/>
    </source>
</evidence>
<name>A0AAU8CS64_9HYPH</name>
<accession>A0AAU8CS64</accession>
<sequence length="167" mass="17459">MMPITSITATPTDYLPRAGSPSFSEQAQFERALAHASDPLKNDAAWAPPRVPVPPAMDVQRAATQTSALGDRVLRTISSMYSNNIVSSAAPDHQVVLLSGAHPGPQQKLPAEGGTGTGMSALPQGRHDFEAMIAGLRDLYNGVTQIALVSKGVSGITSSVNKLLKEG</sequence>
<gene>
    <name evidence="2" type="ORF">ABVK50_04360</name>
</gene>
<proteinExistence type="predicted"/>
<organism evidence="2">
    <name type="scientific">Mesorhizobium sp. WSM2240</name>
    <dbReference type="NCBI Taxonomy" id="3228851"/>
    <lineage>
        <taxon>Bacteria</taxon>
        <taxon>Pseudomonadati</taxon>
        <taxon>Pseudomonadota</taxon>
        <taxon>Alphaproteobacteria</taxon>
        <taxon>Hyphomicrobiales</taxon>
        <taxon>Phyllobacteriaceae</taxon>
        <taxon>Mesorhizobium</taxon>
    </lineage>
</organism>
<feature type="region of interest" description="Disordered" evidence="1">
    <location>
        <begin position="1"/>
        <end position="21"/>
    </location>
</feature>
<dbReference type="Pfam" id="PF17398">
    <property type="entry name" value="NolB"/>
    <property type="match status" value="1"/>
</dbReference>
<feature type="compositionally biased region" description="Polar residues" evidence="1">
    <location>
        <begin position="1"/>
        <end position="11"/>
    </location>
</feature>
<dbReference type="EMBL" id="CP159253">
    <property type="protein sequence ID" value="XCG49792.1"/>
    <property type="molecule type" value="Genomic_DNA"/>
</dbReference>
<evidence type="ECO:0000256" key="1">
    <source>
        <dbReference type="SAM" id="MobiDB-lite"/>
    </source>
</evidence>